<organism evidence="3 5">
    <name type="scientific">Cucumis melo var. makuwa</name>
    <name type="common">Oriental melon</name>
    <dbReference type="NCBI Taxonomy" id="1194695"/>
    <lineage>
        <taxon>Eukaryota</taxon>
        <taxon>Viridiplantae</taxon>
        <taxon>Streptophyta</taxon>
        <taxon>Embryophyta</taxon>
        <taxon>Tracheophyta</taxon>
        <taxon>Spermatophyta</taxon>
        <taxon>Magnoliopsida</taxon>
        <taxon>eudicotyledons</taxon>
        <taxon>Gunneridae</taxon>
        <taxon>Pentapetalae</taxon>
        <taxon>rosids</taxon>
        <taxon>fabids</taxon>
        <taxon>Cucurbitales</taxon>
        <taxon>Cucurbitaceae</taxon>
        <taxon>Benincaseae</taxon>
        <taxon>Cucumis</taxon>
    </lineage>
</organism>
<dbReference type="AlphaFoldDB" id="A0A5D3D683"/>
<dbReference type="InterPro" id="IPR043502">
    <property type="entry name" value="DNA/RNA_pol_sf"/>
</dbReference>
<dbReference type="STRING" id="1194695.A0A5D3D683"/>
<evidence type="ECO:0000313" key="2">
    <source>
        <dbReference type="EMBL" id="KAA0037952.1"/>
    </source>
</evidence>
<sequence length="185" mass="20489">MPKVCPPVDLVITPIDDEFLNTSFDVSVASLDTNSSPGGLVLPPREQSSPVLHTRPQCDQRPPPHLTELNALKANNTWKLCTIPPGKTTIGCKWVYKITFSLDDSINRYKARLCAKGYTQHDAIDYHETFTPVAKLVTVCVLLSITSTCNWSIHQLDVNSAFLQGDLDEDIFMQLPPGLSHSNDI</sequence>
<dbReference type="EMBL" id="SSTD01007345">
    <property type="protein sequence ID" value="TYK19030.1"/>
    <property type="molecule type" value="Genomic_DNA"/>
</dbReference>
<name>A0A5D3D683_CUCMM</name>
<proteinExistence type="predicted"/>
<dbReference type="EMBL" id="SSTE01018788">
    <property type="protein sequence ID" value="KAA0037952.1"/>
    <property type="molecule type" value="Genomic_DNA"/>
</dbReference>
<dbReference type="InterPro" id="IPR013103">
    <property type="entry name" value="RVT_2"/>
</dbReference>
<dbReference type="Proteomes" id="UP000321947">
    <property type="component" value="Unassembled WGS sequence"/>
</dbReference>
<comment type="caution">
    <text evidence="3">The sequence shown here is derived from an EMBL/GenBank/DDBJ whole genome shotgun (WGS) entry which is preliminary data.</text>
</comment>
<dbReference type="Proteomes" id="UP000321393">
    <property type="component" value="Unassembled WGS sequence"/>
</dbReference>
<feature type="domain" description="Reverse transcriptase Ty1/copia-type" evidence="1">
    <location>
        <begin position="75"/>
        <end position="183"/>
    </location>
</feature>
<gene>
    <name evidence="3" type="ORF">E5676_scaffold154G00570</name>
    <name evidence="2" type="ORF">E6C27_scaffold36G001330</name>
</gene>
<evidence type="ECO:0000313" key="5">
    <source>
        <dbReference type="Proteomes" id="UP000321947"/>
    </source>
</evidence>
<evidence type="ECO:0000313" key="4">
    <source>
        <dbReference type="Proteomes" id="UP000321393"/>
    </source>
</evidence>
<evidence type="ECO:0000259" key="1">
    <source>
        <dbReference type="Pfam" id="PF07727"/>
    </source>
</evidence>
<protein>
    <submittedName>
        <fullName evidence="3">Retrovirus-related Pol polyprotein from transposon TNT 1-94</fullName>
    </submittedName>
</protein>
<accession>A0A5D3D683</accession>
<dbReference type="SUPFAM" id="SSF56672">
    <property type="entry name" value="DNA/RNA polymerases"/>
    <property type="match status" value="1"/>
</dbReference>
<reference evidence="4 5" key="1">
    <citation type="submission" date="2019-08" db="EMBL/GenBank/DDBJ databases">
        <title>Draft genome sequences of two oriental melons (Cucumis melo L. var makuwa).</title>
        <authorList>
            <person name="Kwon S.-Y."/>
        </authorList>
    </citation>
    <scope>NUCLEOTIDE SEQUENCE [LARGE SCALE GENOMIC DNA]</scope>
    <source>
        <strain evidence="5">cv. Chang Bougi</strain>
        <strain evidence="4">cv. SW 3</strain>
        <tissue evidence="3">Leaf</tissue>
    </source>
</reference>
<dbReference type="Pfam" id="PF07727">
    <property type="entry name" value="RVT_2"/>
    <property type="match status" value="1"/>
</dbReference>
<evidence type="ECO:0000313" key="3">
    <source>
        <dbReference type="EMBL" id="TYK19030.1"/>
    </source>
</evidence>
<dbReference type="OrthoDB" id="1707111at2759"/>